<dbReference type="EMBL" id="QUSZ01008193">
    <property type="protein sequence ID" value="RHY00780.1"/>
    <property type="molecule type" value="Genomic_DNA"/>
</dbReference>
<dbReference type="Proteomes" id="UP000283543">
    <property type="component" value="Unassembled WGS sequence"/>
</dbReference>
<evidence type="ECO:0000313" key="9">
    <source>
        <dbReference type="Proteomes" id="UP000266239"/>
    </source>
</evidence>
<dbReference type="InterPro" id="IPR039223">
    <property type="entry name" value="AATF/Bfr2"/>
</dbReference>
<evidence type="ECO:0000313" key="7">
    <source>
        <dbReference type="EMBL" id="RHY63104.1"/>
    </source>
</evidence>
<accession>A0A396ZYZ6</accession>
<sequence length="452" mass="50105">MGRALKGMAKAKRVFTVDDDEYDDGTSANVQHSDGGGSPSDDDDNDHHANYNRGPSALRIRASRFDDTDPTYEGKVVKRADLRDDGDNDEDDEDAVERNMEEEWSEGEPFAASDDEDAEESGTESDNAPLDEVVEEDSDEDRPRSVSRGPLDDNDDVDDVIRNLEDEDDAAILMRGADAGQHDRAKHVYHQKLIYERCLELQISIKQILTAVHDVSSNNDNPNTTAALAASIRTSMASLSVMQQQLYTLPDMAATTTTSRPSTKKRAFDDTVQNCWAAIDAESTAALGVYEPILNKQSVQADTQGKKFKAVNQDILVQVDAVLADAQRVRRKAHPVVTDDDDANSTDHDDILDETTYDDKDFYHHLLKEYIESGTTVDDAAAAAAAQLKLKRKVNKKINRKASKGRVIKYTVLPKLQHFMFPDPSAFRRTDINVDELFRSLFTSSAASTLDA</sequence>
<feature type="compositionally biased region" description="Acidic residues" evidence="2">
    <location>
        <begin position="113"/>
        <end position="123"/>
    </location>
</feature>
<dbReference type="InterPro" id="IPR012617">
    <property type="entry name" value="AATF_C"/>
</dbReference>
<evidence type="ECO:0000256" key="2">
    <source>
        <dbReference type="SAM" id="MobiDB-lite"/>
    </source>
</evidence>
<dbReference type="PANTHER" id="PTHR15565:SF0">
    <property type="entry name" value="PROTEIN AATF"/>
    <property type="match status" value="1"/>
</dbReference>
<dbReference type="PANTHER" id="PTHR15565">
    <property type="entry name" value="AATF PROTEIN APOPTOSIS ANTAGONIZING TRANSCRIPTION FACTOR"/>
    <property type="match status" value="1"/>
</dbReference>
<feature type="compositionally biased region" description="Basic and acidic residues" evidence="2">
    <location>
        <begin position="75"/>
        <end position="85"/>
    </location>
</feature>
<dbReference type="EMBL" id="QUTA01009226">
    <property type="protein sequence ID" value="RHY01440.1"/>
    <property type="molecule type" value="Genomic_DNA"/>
</dbReference>
<feature type="domain" description="Apoptosis-antagonizing transcription factor C-terminal" evidence="3">
    <location>
        <begin position="363"/>
        <end position="442"/>
    </location>
</feature>
<dbReference type="VEuPathDB" id="FungiDB:H257_13701"/>
<evidence type="ECO:0008006" key="11">
    <source>
        <dbReference type="Google" id="ProtNLM"/>
    </source>
</evidence>
<dbReference type="Pfam" id="PF08164">
    <property type="entry name" value="TRAUB"/>
    <property type="match status" value="1"/>
</dbReference>
<evidence type="ECO:0000256" key="1">
    <source>
        <dbReference type="ARBA" id="ARBA00008966"/>
    </source>
</evidence>
<reference evidence="8 9" key="1">
    <citation type="submission" date="2018-08" db="EMBL/GenBank/DDBJ databases">
        <title>Aphanomyces genome sequencing and annotation.</title>
        <authorList>
            <person name="Minardi D."/>
            <person name="Oidtmann B."/>
            <person name="Van Der Giezen M."/>
            <person name="Studholme D.J."/>
        </authorList>
    </citation>
    <scope>NUCLEOTIDE SEQUENCE [LARGE SCALE GENOMIC DNA]</scope>
    <source>
        <strain evidence="5 8">Kv</strain>
        <strain evidence="7 10">Si</strain>
        <strain evidence="6 9">Yx</strain>
    </source>
</reference>
<comment type="caution">
    <text evidence="5">The sequence shown here is derived from an EMBL/GenBank/DDBJ whole genome shotgun (WGS) entry which is preliminary data.</text>
</comment>
<dbReference type="Proteomes" id="UP000266239">
    <property type="component" value="Unassembled WGS sequence"/>
</dbReference>
<feature type="region of interest" description="Disordered" evidence="2">
    <location>
        <begin position="1"/>
        <end position="158"/>
    </location>
</feature>
<gene>
    <name evidence="6" type="ORF">DYB25_010068</name>
    <name evidence="7" type="ORF">DYB34_008169</name>
    <name evidence="5" type="ORF">DYB36_005429</name>
</gene>
<dbReference type="Proteomes" id="UP000265427">
    <property type="component" value="Unassembled WGS sequence"/>
</dbReference>
<organism evidence="5 8">
    <name type="scientific">Aphanomyces astaci</name>
    <name type="common">Crayfish plague agent</name>
    <dbReference type="NCBI Taxonomy" id="112090"/>
    <lineage>
        <taxon>Eukaryota</taxon>
        <taxon>Sar</taxon>
        <taxon>Stramenopiles</taxon>
        <taxon>Oomycota</taxon>
        <taxon>Saprolegniomycetes</taxon>
        <taxon>Saprolegniales</taxon>
        <taxon>Verrucalvaceae</taxon>
        <taxon>Aphanomyces</taxon>
    </lineage>
</organism>
<dbReference type="InterPro" id="IPR025160">
    <property type="entry name" value="AATF"/>
</dbReference>
<evidence type="ECO:0000259" key="3">
    <source>
        <dbReference type="Pfam" id="PF08164"/>
    </source>
</evidence>
<evidence type="ECO:0000313" key="6">
    <source>
        <dbReference type="EMBL" id="RHY01440.1"/>
    </source>
</evidence>
<dbReference type="GO" id="GO:0005730">
    <property type="term" value="C:nucleolus"/>
    <property type="evidence" value="ECO:0007669"/>
    <property type="project" value="TreeGrafter"/>
</dbReference>
<name>A0A396ZYZ6_APHAT</name>
<dbReference type="EMBL" id="QUTB01004266">
    <property type="protein sequence ID" value="RHY63104.1"/>
    <property type="molecule type" value="Genomic_DNA"/>
</dbReference>
<dbReference type="AlphaFoldDB" id="A0A396ZYZ6"/>
<evidence type="ECO:0000313" key="8">
    <source>
        <dbReference type="Proteomes" id="UP000265427"/>
    </source>
</evidence>
<feature type="compositionally biased region" description="Acidic residues" evidence="2">
    <location>
        <begin position="86"/>
        <end position="95"/>
    </location>
</feature>
<dbReference type="Pfam" id="PF13339">
    <property type="entry name" value="AATF-Che1"/>
    <property type="match status" value="1"/>
</dbReference>
<comment type="similarity">
    <text evidence="1">Belongs to the AATF family.</text>
</comment>
<evidence type="ECO:0000313" key="5">
    <source>
        <dbReference type="EMBL" id="RHY00780.1"/>
    </source>
</evidence>
<protein>
    <recommendedName>
        <fullName evidence="11">Apoptosis-antagonizing transcription factor C-terminal domain-containing protein</fullName>
    </recommendedName>
</protein>
<feature type="domain" description="AATF leucine zipper-containing" evidence="4">
    <location>
        <begin position="183"/>
        <end position="296"/>
    </location>
</feature>
<proteinExistence type="inferred from homology"/>
<evidence type="ECO:0000313" key="10">
    <source>
        <dbReference type="Proteomes" id="UP000283543"/>
    </source>
</evidence>
<evidence type="ECO:0000259" key="4">
    <source>
        <dbReference type="Pfam" id="PF13339"/>
    </source>
</evidence>